<dbReference type="GO" id="GO:0008289">
    <property type="term" value="F:lipid binding"/>
    <property type="evidence" value="ECO:0007669"/>
    <property type="project" value="UniProtKB-KW"/>
</dbReference>
<name>A0AAV4DB62_9GAST</name>
<organism evidence="4 5">
    <name type="scientific">Plakobranchus ocellatus</name>
    <dbReference type="NCBI Taxonomy" id="259542"/>
    <lineage>
        <taxon>Eukaryota</taxon>
        <taxon>Metazoa</taxon>
        <taxon>Spiralia</taxon>
        <taxon>Lophotrochozoa</taxon>
        <taxon>Mollusca</taxon>
        <taxon>Gastropoda</taxon>
        <taxon>Heterobranchia</taxon>
        <taxon>Euthyneura</taxon>
        <taxon>Panpulmonata</taxon>
        <taxon>Sacoglossa</taxon>
        <taxon>Placobranchoidea</taxon>
        <taxon>Plakobranchidae</taxon>
        <taxon>Plakobranchus</taxon>
    </lineage>
</organism>
<keyword evidence="2" id="KW-0446">Lipid-binding</keyword>
<dbReference type="Gene3D" id="2.40.128.20">
    <property type="match status" value="1"/>
</dbReference>
<dbReference type="EMBL" id="BLXT01007673">
    <property type="protein sequence ID" value="GFO41190.1"/>
    <property type="molecule type" value="Genomic_DNA"/>
</dbReference>
<dbReference type="SUPFAM" id="SSF50814">
    <property type="entry name" value="Lipocalins"/>
    <property type="match status" value="1"/>
</dbReference>
<evidence type="ECO:0000256" key="1">
    <source>
        <dbReference type="ARBA" id="ARBA00008390"/>
    </source>
</evidence>
<sequence>MAEVPEMTEEQQSAMKEIKEKFVGNWKEYRHENVDEFFKEMGVNFFLRKLVGMSKPEMEIQVGDVDIKISVKLPGKTDVSNLQLGKEIENTNQQGLFLVTASYDDGKLVTNAKPSPNSKDPNGKSVEVTREINEEGDLIQTFNVNGVLCKRYFNKM</sequence>
<dbReference type="InterPro" id="IPR000463">
    <property type="entry name" value="Fatty_acid-bd"/>
</dbReference>
<evidence type="ECO:0000313" key="5">
    <source>
        <dbReference type="Proteomes" id="UP000735302"/>
    </source>
</evidence>
<dbReference type="PANTHER" id="PTHR11955">
    <property type="entry name" value="FATTY ACID BINDING PROTEIN"/>
    <property type="match status" value="1"/>
</dbReference>
<proteinExistence type="inferred from homology"/>
<protein>
    <submittedName>
        <fullName evidence="4">Fatty acid binding protein</fullName>
    </submittedName>
</protein>
<comment type="similarity">
    <text evidence="1">Belongs to the calycin superfamily. Fatty-acid binding protein (FABP) family.</text>
</comment>
<evidence type="ECO:0000259" key="3">
    <source>
        <dbReference type="Pfam" id="PF00061"/>
    </source>
</evidence>
<feature type="domain" description="Lipocalin/cytosolic fatty-acid binding" evidence="3">
    <location>
        <begin position="23"/>
        <end position="143"/>
    </location>
</feature>
<dbReference type="Pfam" id="PF00061">
    <property type="entry name" value="Lipocalin"/>
    <property type="match status" value="1"/>
</dbReference>
<dbReference type="InterPro" id="IPR000566">
    <property type="entry name" value="Lipocln_cytosolic_FA-bd_dom"/>
</dbReference>
<keyword evidence="5" id="KW-1185">Reference proteome</keyword>
<comment type="caution">
    <text evidence="4">The sequence shown here is derived from an EMBL/GenBank/DDBJ whole genome shotgun (WGS) entry which is preliminary data.</text>
</comment>
<reference evidence="4 5" key="1">
    <citation type="journal article" date="2021" name="Elife">
        <title>Chloroplast acquisition without the gene transfer in kleptoplastic sea slugs, Plakobranchus ocellatus.</title>
        <authorList>
            <person name="Maeda T."/>
            <person name="Takahashi S."/>
            <person name="Yoshida T."/>
            <person name="Shimamura S."/>
            <person name="Takaki Y."/>
            <person name="Nagai Y."/>
            <person name="Toyoda A."/>
            <person name="Suzuki Y."/>
            <person name="Arimoto A."/>
            <person name="Ishii H."/>
            <person name="Satoh N."/>
            <person name="Nishiyama T."/>
            <person name="Hasebe M."/>
            <person name="Maruyama T."/>
            <person name="Minagawa J."/>
            <person name="Obokata J."/>
            <person name="Shigenobu S."/>
        </authorList>
    </citation>
    <scope>NUCLEOTIDE SEQUENCE [LARGE SCALE GENOMIC DNA]</scope>
</reference>
<evidence type="ECO:0000313" key="4">
    <source>
        <dbReference type="EMBL" id="GFO41190.1"/>
    </source>
</evidence>
<dbReference type="PRINTS" id="PR00178">
    <property type="entry name" value="FATTYACIDBP"/>
</dbReference>
<gene>
    <name evidence="4" type="ORF">PoB_006769500</name>
</gene>
<evidence type="ECO:0000256" key="2">
    <source>
        <dbReference type="ARBA" id="ARBA00023121"/>
    </source>
</evidence>
<dbReference type="CDD" id="cd00742">
    <property type="entry name" value="FABP"/>
    <property type="match status" value="1"/>
</dbReference>
<dbReference type="InterPro" id="IPR031259">
    <property type="entry name" value="ILBP"/>
</dbReference>
<dbReference type="AlphaFoldDB" id="A0AAV4DB62"/>
<accession>A0AAV4DB62</accession>
<dbReference type="Proteomes" id="UP000735302">
    <property type="component" value="Unassembled WGS sequence"/>
</dbReference>
<dbReference type="InterPro" id="IPR012674">
    <property type="entry name" value="Calycin"/>
</dbReference>